<dbReference type="EMBL" id="CAJPVI010000030">
    <property type="protein sequence ID" value="CAG2154239.1"/>
    <property type="molecule type" value="Genomic_DNA"/>
</dbReference>
<evidence type="ECO:0000313" key="3">
    <source>
        <dbReference type="Proteomes" id="UP000672657"/>
    </source>
</evidence>
<dbReference type="PRINTS" id="PR01483">
    <property type="entry name" value="FASYNTHASE"/>
</dbReference>
<dbReference type="GO" id="GO:0018812">
    <property type="term" value="F:3-hydroxyacyl-CoA dehydratase activity"/>
    <property type="evidence" value="ECO:0007669"/>
    <property type="project" value="UniProtKB-EC"/>
</dbReference>
<dbReference type="PANTHER" id="PTHR43841:SF3">
    <property type="entry name" value="(3R)-HYDROXYACYL-ACP DEHYDRATASE SUBUNIT HADB"/>
    <property type="match status" value="1"/>
</dbReference>
<dbReference type="PANTHER" id="PTHR43841">
    <property type="entry name" value="3-HYDROXYACYL-THIOESTER DEHYDRATASE HTDX-RELATED"/>
    <property type="match status" value="1"/>
</dbReference>
<keyword evidence="2" id="KW-0456">Lyase</keyword>
<proteinExistence type="predicted"/>
<organism evidence="2 3">
    <name type="scientific">Cupriavidus numazuensis</name>
    <dbReference type="NCBI Taxonomy" id="221992"/>
    <lineage>
        <taxon>Bacteria</taxon>
        <taxon>Pseudomonadati</taxon>
        <taxon>Pseudomonadota</taxon>
        <taxon>Betaproteobacteria</taxon>
        <taxon>Burkholderiales</taxon>
        <taxon>Burkholderiaceae</taxon>
        <taxon>Cupriavidus</taxon>
    </lineage>
</organism>
<dbReference type="Pfam" id="PF01575">
    <property type="entry name" value="MaoC_dehydratas"/>
    <property type="match status" value="1"/>
</dbReference>
<keyword evidence="3" id="KW-1185">Reference proteome</keyword>
<dbReference type="Proteomes" id="UP000672657">
    <property type="component" value="Unassembled WGS sequence"/>
</dbReference>
<dbReference type="SUPFAM" id="SSF54637">
    <property type="entry name" value="Thioesterase/thiol ester dehydrase-isomerase"/>
    <property type="match status" value="1"/>
</dbReference>
<name>A0ABM8TLZ0_9BURK</name>
<protein>
    <submittedName>
        <fullName evidence="2">(R)-specific enoyl-CoA hydratase</fullName>
        <ecNumber evidence="2">4.2.1.119</ecNumber>
    </submittedName>
</protein>
<dbReference type="EC" id="4.2.1.119" evidence="2"/>
<reference evidence="2 3" key="1">
    <citation type="submission" date="2021-03" db="EMBL/GenBank/DDBJ databases">
        <authorList>
            <person name="Peeters C."/>
        </authorList>
    </citation>
    <scope>NUCLEOTIDE SEQUENCE [LARGE SCALE GENOMIC DNA]</scope>
    <source>
        <strain evidence="2 3">LMG 26411</strain>
    </source>
</reference>
<dbReference type="InterPro" id="IPR003965">
    <property type="entry name" value="Fatty_acid_synthase"/>
</dbReference>
<dbReference type="Gene3D" id="3.10.129.10">
    <property type="entry name" value="Hotdog Thioesterase"/>
    <property type="match status" value="1"/>
</dbReference>
<sequence>MTASDSVQGSWQLPDFEPEPVSRLALALYCGASGDHNPIHVDQDFARAAGMGDVIAHGMLSMAWLGQVLTRWAPQEAIRSFRVRFASLTRVGERIRCSGRVLEVVEEEGTRFARVALTTTNPEGEVKLEGEALVALSFREAL</sequence>
<evidence type="ECO:0000259" key="1">
    <source>
        <dbReference type="Pfam" id="PF01575"/>
    </source>
</evidence>
<dbReference type="InterPro" id="IPR002539">
    <property type="entry name" value="MaoC-like_dom"/>
</dbReference>
<dbReference type="InterPro" id="IPR029069">
    <property type="entry name" value="HotDog_dom_sf"/>
</dbReference>
<gene>
    <name evidence="2" type="primary">phaJ_2</name>
    <name evidence="2" type="ORF">LMG26411_04588</name>
</gene>
<feature type="domain" description="MaoC-like" evidence="1">
    <location>
        <begin position="15"/>
        <end position="107"/>
    </location>
</feature>
<evidence type="ECO:0000313" key="2">
    <source>
        <dbReference type="EMBL" id="CAG2154239.1"/>
    </source>
</evidence>
<dbReference type="RefSeq" id="WP_211955564.1">
    <property type="nucleotide sequence ID" value="NZ_CAJPVI010000030.1"/>
</dbReference>
<accession>A0ABM8TLZ0</accession>
<comment type="caution">
    <text evidence="2">The sequence shown here is derived from an EMBL/GenBank/DDBJ whole genome shotgun (WGS) entry which is preliminary data.</text>
</comment>